<feature type="transmembrane region" description="Helical" evidence="2">
    <location>
        <begin position="65"/>
        <end position="85"/>
    </location>
</feature>
<dbReference type="OrthoDB" id="323306at2157"/>
<reference evidence="3 4" key="1">
    <citation type="submission" date="2016-10" db="EMBL/GenBank/DDBJ databases">
        <authorList>
            <person name="Varghese N."/>
            <person name="Submissions S."/>
        </authorList>
    </citation>
    <scope>NUCLEOTIDE SEQUENCE [LARGE SCALE GENOMIC DNA]</scope>
    <source>
        <strain evidence="3 4">CGMCC 1.3527</strain>
    </source>
</reference>
<organism evidence="3 4">
    <name type="scientific">Halorubrum xinjiangense</name>
    <dbReference type="NCBI Taxonomy" id="261291"/>
    <lineage>
        <taxon>Archaea</taxon>
        <taxon>Methanobacteriati</taxon>
        <taxon>Methanobacteriota</taxon>
        <taxon>Stenosarchaea group</taxon>
        <taxon>Halobacteria</taxon>
        <taxon>Halobacteriales</taxon>
        <taxon>Haloferacaceae</taxon>
        <taxon>Halorubrum</taxon>
    </lineage>
</organism>
<dbReference type="Proteomes" id="UP000324020">
    <property type="component" value="Unassembled WGS sequence"/>
</dbReference>
<evidence type="ECO:0000313" key="4">
    <source>
        <dbReference type="Proteomes" id="UP000324020"/>
    </source>
</evidence>
<name>A0A1G7R941_9EURY</name>
<evidence type="ECO:0000313" key="3">
    <source>
        <dbReference type="EMBL" id="SDG07194.1"/>
    </source>
</evidence>
<dbReference type="RefSeq" id="WP_149799616.1">
    <property type="nucleotide sequence ID" value="NZ_FNBO01000014.1"/>
</dbReference>
<evidence type="ECO:0000256" key="2">
    <source>
        <dbReference type="SAM" id="Phobius"/>
    </source>
</evidence>
<feature type="transmembrane region" description="Helical" evidence="2">
    <location>
        <begin position="12"/>
        <end position="33"/>
    </location>
</feature>
<feature type="compositionally biased region" description="Basic and acidic residues" evidence="1">
    <location>
        <begin position="144"/>
        <end position="157"/>
    </location>
</feature>
<keyword evidence="2" id="KW-0472">Membrane</keyword>
<sequence length="157" mass="16700">MREPFDPGFDFDRGTVAAVTATTVLLCVTVLFVFDRPAWMLPVAVAVGAIATMLGGFYDASANNALLGVALAAIPLYLLVFVYRIGGVPTPGTDPDLLFATAVYSMGDMIGYAPMMAIFGYLGATAADRARRRFEPPIGYPDGGDARRIPGLDDETR</sequence>
<proteinExistence type="predicted"/>
<gene>
    <name evidence="3" type="ORF">SAMN04488067_11450</name>
</gene>
<keyword evidence="2" id="KW-1133">Transmembrane helix</keyword>
<evidence type="ECO:0000256" key="1">
    <source>
        <dbReference type="SAM" id="MobiDB-lite"/>
    </source>
</evidence>
<keyword evidence="4" id="KW-1185">Reference proteome</keyword>
<accession>A0A1G7R941</accession>
<feature type="region of interest" description="Disordered" evidence="1">
    <location>
        <begin position="135"/>
        <end position="157"/>
    </location>
</feature>
<feature type="transmembrane region" description="Helical" evidence="2">
    <location>
        <begin position="97"/>
        <end position="124"/>
    </location>
</feature>
<keyword evidence="2" id="KW-0812">Transmembrane</keyword>
<dbReference type="AlphaFoldDB" id="A0A1G7R941"/>
<protein>
    <submittedName>
        <fullName evidence="3">Uncharacterized protein</fullName>
    </submittedName>
</protein>
<feature type="transmembrane region" description="Helical" evidence="2">
    <location>
        <begin position="39"/>
        <end position="58"/>
    </location>
</feature>
<dbReference type="EMBL" id="FNBO01000014">
    <property type="protein sequence ID" value="SDG07194.1"/>
    <property type="molecule type" value="Genomic_DNA"/>
</dbReference>